<comment type="similarity">
    <text evidence="2">Belongs to the peptidase C19 family.</text>
</comment>
<dbReference type="Pfam" id="PF00443">
    <property type="entry name" value="UCH"/>
    <property type="match status" value="1"/>
</dbReference>
<dbReference type="GO" id="GO:0006508">
    <property type="term" value="P:proteolysis"/>
    <property type="evidence" value="ECO:0007669"/>
    <property type="project" value="UniProtKB-KW"/>
</dbReference>
<dbReference type="STRING" id="1441469.A0A225AA68"/>
<comment type="catalytic activity">
    <reaction evidence="1">
        <text>Thiol-dependent hydrolysis of ester, thioester, amide, peptide and isopeptide bonds formed by the C-terminal Gly of ubiquitin (a 76-residue protein attached to proteins as an intracellular targeting signal).</text>
        <dbReference type="EC" id="3.4.19.12"/>
    </reaction>
</comment>
<comment type="caution">
    <text evidence="10">The sequence shown here is derived from an EMBL/GenBank/DDBJ whole genome shotgun (WGS) entry which is preliminary data.</text>
</comment>
<keyword evidence="4" id="KW-0645">Protease</keyword>
<dbReference type="PANTHER" id="PTHR24006">
    <property type="entry name" value="UBIQUITIN CARBOXYL-TERMINAL HYDROLASE"/>
    <property type="match status" value="1"/>
</dbReference>
<proteinExistence type="inferred from homology"/>
<dbReference type="EMBL" id="LFMY01000011">
    <property type="protein sequence ID" value="OKL57722.1"/>
    <property type="molecule type" value="Genomic_DNA"/>
</dbReference>
<feature type="compositionally biased region" description="Basic and acidic residues" evidence="8">
    <location>
        <begin position="350"/>
        <end position="361"/>
    </location>
</feature>
<evidence type="ECO:0000256" key="1">
    <source>
        <dbReference type="ARBA" id="ARBA00000707"/>
    </source>
</evidence>
<name>A0A225AA68_TALAT</name>
<evidence type="ECO:0000256" key="4">
    <source>
        <dbReference type="ARBA" id="ARBA00022670"/>
    </source>
</evidence>
<keyword evidence="6" id="KW-0378">Hydrolase</keyword>
<feature type="compositionally biased region" description="Basic and acidic residues" evidence="8">
    <location>
        <begin position="659"/>
        <end position="672"/>
    </location>
</feature>
<dbReference type="AlphaFoldDB" id="A0A225AA68"/>
<dbReference type="SUPFAM" id="SSF54001">
    <property type="entry name" value="Cysteine proteinases"/>
    <property type="match status" value="1"/>
</dbReference>
<accession>A0A225AA68</accession>
<feature type="region of interest" description="Disordered" evidence="8">
    <location>
        <begin position="350"/>
        <end position="370"/>
    </location>
</feature>
<dbReference type="InterPro" id="IPR028889">
    <property type="entry name" value="USP"/>
</dbReference>
<feature type="compositionally biased region" description="Basic and acidic residues" evidence="8">
    <location>
        <begin position="688"/>
        <end position="697"/>
    </location>
</feature>
<dbReference type="GeneID" id="31006878"/>
<dbReference type="EC" id="3.4.19.12" evidence="3"/>
<dbReference type="GO" id="GO:0005829">
    <property type="term" value="C:cytosol"/>
    <property type="evidence" value="ECO:0007669"/>
    <property type="project" value="TreeGrafter"/>
</dbReference>
<dbReference type="PANTHER" id="PTHR24006:SF722">
    <property type="entry name" value="UBIQUITIN CARBOXYL-TERMINAL HYDROLASE 48"/>
    <property type="match status" value="1"/>
</dbReference>
<evidence type="ECO:0000256" key="2">
    <source>
        <dbReference type="ARBA" id="ARBA00009085"/>
    </source>
</evidence>
<feature type="region of interest" description="Disordered" evidence="8">
    <location>
        <begin position="519"/>
        <end position="697"/>
    </location>
</feature>
<dbReference type="GO" id="GO:0005634">
    <property type="term" value="C:nucleus"/>
    <property type="evidence" value="ECO:0007669"/>
    <property type="project" value="UniProtKB-SubCell"/>
</dbReference>
<evidence type="ECO:0000256" key="7">
    <source>
        <dbReference type="ARBA" id="ARBA00022807"/>
    </source>
</evidence>
<protein>
    <recommendedName>
        <fullName evidence="3">ubiquitinyl hydrolase 1</fullName>
        <ecNumber evidence="3">3.4.19.12</ecNumber>
    </recommendedName>
</protein>
<feature type="compositionally biased region" description="Basic residues" evidence="8">
    <location>
        <begin position="675"/>
        <end position="687"/>
    </location>
</feature>
<dbReference type="GO" id="GO:0016579">
    <property type="term" value="P:protein deubiquitination"/>
    <property type="evidence" value="ECO:0007669"/>
    <property type="project" value="InterPro"/>
</dbReference>
<feature type="domain" description="USP" evidence="9">
    <location>
        <begin position="116"/>
        <end position="493"/>
    </location>
</feature>
<sequence>MSGIQRFLTKRGERYRRPGKQDKELPNPSVRSYLRGLVIKSETVSSLDRDDEQNVKTLEKKLAFVGIIDLNNEQIRGALTSDYAQGDVEKAFDLLIILEDSIEGILRDYNTTTKLVGAVNRKGVTCYLDSLLFAMFSRLDFFEAILYTPFTEPNDPRRKLVIILRLWVNMLRSGKLITTDITEHLQASLSECGWKEAADLRQQDASEAFTFITEKLELPLLTLKMDIYHTGKEDAADDHKFINERLLEVAIPPEHIDGTPITLEECLEAYFNNKIEVKRYLERRGTINSVRSFDSTVKGGGSVHIEAVEVGSSAPSPVRTSSLKIGFPLSETPSVPSIISRKSSIVQERFVPDKDSSDHSTQHGRARKGSYRKEVMMPAWQFFSLIRLPHFIQDDALDEDGLLYGNFKLLLQSVVCHRGNSVDSGHYIALVRGTNSTALPSTSHSTDSNSLFSSDNPEQWMRFDDLAAERITRVDIEQALKEESPYLLFYQIVPIDDNSSMIESATDKRASLFKEPEEVKADVEQEATDNLEPPPDTSAPSVRLSFDLSSLRPPQESTENLEFSDSHDKLMDINNGRQSNATLRDAFTHRRSLSLPRRTKDSHSRSRSRGGDQSGEKRISTAFSKLTMRMSRDKGTDGNNDGLTDVEDSVAPPLMVGDTDAKEEKRGRELTFRNHNGKQRQRSKKGRNNPDRECVMM</sequence>
<evidence type="ECO:0000313" key="10">
    <source>
        <dbReference type="EMBL" id="OKL57722.1"/>
    </source>
</evidence>
<dbReference type="Proteomes" id="UP000214365">
    <property type="component" value="Unassembled WGS sequence"/>
</dbReference>
<keyword evidence="7" id="KW-0788">Thiol protease</keyword>
<dbReference type="PROSITE" id="PS50235">
    <property type="entry name" value="USP_3"/>
    <property type="match status" value="1"/>
</dbReference>
<evidence type="ECO:0000256" key="5">
    <source>
        <dbReference type="ARBA" id="ARBA00022786"/>
    </source>
</evidence>
<evidence type="ECO:0000256" key="3">
    <source>
        <dbReference type="ARBA" id="ARBA00012759"/>
    </source>
</evidence>
<dbReference type="OrthoDB" id="6287070at2759"/>
<evidence type="ECO:0000256" key="6">
    <source>
        <dbReference type="ARBA" id="ARBA00022801"/>
    </source>
</evidence>
<evidence type="ECO:0000313" key="11">
    <source>
        <dbReference type="Proteomes" id="UP000214365"/>
    </source>
</evidence>
<gene>
    <name evidence="10" type="ORF">UA08_07122</name>
</gene>
<dbReference type="Gene3D" id="3.90.70.10">
    <property type="entry name" value="Cysteine proteinases"/>
    <property type="match status" value="2"/>
</dbReference>
<dbReference type="RefSeq" id="XP_020117843.1">
    <property type="nucleotide sequence ID" value="XM_020262029.1"/>
</dbReference>
<evidence type="ECO:0000256" key="8">
    <source>
        <dbReference type="SAM" id="MobiDB-lite"/>
    </source>
</evidence>
<dbReference type="InterPro" id="IPR001394">
    <property type="entry name" value="Peptidase_C19_UCH"/>
</dbReference>
<dbReference type="GO" id="GO:0004843">
    <property type="term" value="F:cysteine-type deubiquitinase activity"/>
    <property type="evidence" value="ECO:0007669"/>
    <property type="project" value="UniProtKB-EC"/>
</dbReference>
<dbReference type="InterPro" id="IPR038765">
    <property type="entry name" value="Papain-like_cys_pep_sf"/>
</dbReference>
<keyword evidence="5" id="KW-0833">Ubl conjugation pathway</keyword>
<reference evidence="10 11" key="1">
    <citation type="submission" date="2015-06" db="EMBL/GenBank/DDBJ databases">
        <title>Talaromyces atroroseus IBT 11181 draft genome.</title>
        <authorList>
            <person name="Rasmussen K.B."/>
            <person name="Rasmussen S."/>
            <person name="Petersen B."/>
            <person name="Sicheritz-Ponten T."/>
            <person name="Mortensen U.H."/>
            <person name="Thrane U."/>
        </authorList>
    </citation>
    <scope>NUCLEOTIDE SEQUENCE [LARGE SCALE GENOMIC DNA]</scope>
    <source>
        <strain evidence="10 11">IBT 11181</strain>
    </source>
</reference>
<organism evidence="10 11">
    <name type="scientific">Talaromyces atroroseus</name>
    <dbReference type="NCBI Taxonomy" id="1441469"/>
    <lineage>
        <taxon>Eukaryota</taxon>
        <taxon>Fungi</taxon>
        <taxon>Dikarya</taxon>
        <taxon>Ascomycota</taxon>
        <taxon>Pezizomycotina</taxon>
        <taxon>Eurotiomycetes</taxon>
        <taxon>Eurotiomycetidae</taxon>
        <taxon>Eurotiales</taxon>
        <taxon>Trichocomaceae</taxon>
        <taxon>Talaromyces</taxon>
        <taxon>Talaromyces sect. Trachyspermi</taxon>
    </lineage>
</organism>
<evidence type="ECO:0000259" key="9">
    <source>
        <dbReference type="PROSITE" id="PS50235"/>
    </source>
</evidence>
<dbReference type="InterPro" id="IPR050164">
    <property type="entry name" value="Peptidase_C19"/>
</dbReference>
<keyword evidence="11" id="KW-1185">Reference proteome</keyword>